<dbReference type="AlphaFoldDB" id="A0A1M5N6A6"/>
<dbReference type="OrthoDB" id="9811639at2"/>
<reference evidence="3" key="1">
    <citation type="submission" date="2016-11" db="EMBL/GenBank/DDBJ databases">
        <authorList>
            <person name="Varghese N."/>
            <person name="Submissions S."/>
        </authorList>
    </citation>
    <scope>NUCLEOTIDE SEQUENCE [LARGE SCALE GENOMIC DNA]</scope>
    <source>
        <strain evidence="3">DSM 16990</strain>
    </source>
</reference>
<protein>
    <recommendedName>
        <fullName evidence="4">Lipoprotein</fullName>
    </recommendedName>
</protein>
<evidence type="ECO:0008006" key="4">
    <source>
        <dbReference type="Google" id="ProtNLM"/>
    </source>
</evidence>
<evidence type="ECO:0000313" key="3">
    <source>
        <dbReference type="Proteomes" id="UP000184287"/>
    </source>
</evidence>
<feature type="chain" id="PRO_5012183594" description="Lipoprotein" evidence="1">
    <location>
        <begin position="31"/>
        <end position="188"/>
    </location>
</feature>
<dbReference type="RefSeq" id="WP_143166980.1">
    <property type="nucleotide sequence ID" value="NZ_FQUQ01000008.1"/>
</dbReference>
<keyword evidence="3" id="KW-1185">Reference proteome</keyword>
<dbReference type="PROSITE" id="PS51257">
    <property type="entry name" value="PROKAR_LIPOPROTEIN"/>
    <property type="match status" value="1"/>
</dbReference>
<sequence length="188" mass="21070">MKTYQNQIYVKAKLLFIVVAAMFVATSCKQNSDSATPESVESGLQKNSAQNVSAKAEVWNKANLTNYESYPDPGSEECIKYNGCLWAGQFAFISGVKPESWVKANNIISIHSKDAAKYKLKTLRIRQGNKTIDAKVYDRCSDNDCEDNCCTVNATQNGLNFLIDIEKYTMWRFGSGDGIVEWRCLDCN</sequence>
<keyword evidence="1" id="KW-0732">Signal</keyword>
<feature type="signal peptide" evidence="1">
    <location>
        <begin position="1"/>
        <end position="30"/>
    </location>
</feature>
<evidence type="ECO:0000313" key="2">
    <source>
        <dbReference type="EMBL" id="SHG85041.1"/>
    </source>
</evidence>
<dbReference type="EMBL" id="FQUQ01000008">
    <property type="protein sequence ID" value="SHG85041.1"/>
    <property type="molecule type" value="Genomic_DNA"/>
</dbReference>
<name>A0A1M5N6A6_9SPHI</name>
<proteinExistence type="predicted"/>
<accession>A0A1M5N6A6</accession>
<organism evidence="2 3">
    <name type="scientific">Pedobacter caeni</name>
    <dbReference type="NCBI Taxonomy" id="288992"/>
    <lineage>
        <taxon>Bacteria</taxon>
        <taxon>Pseudomonadati</taxon>
        <taxon>Bacteroidota</taxon>
        <taxon>Sphingobacteriia</taxon>
        <taxon>Sphingobacteriales</taxon>
        <taxon>Sphingobacteriaceae</taxon>
        <taxon>Pedobacter</taxon>
    </lineage>
</organism>
<dbReference type="STRING" id="288992.SAMN04488522_1085"/>
<evidence type="ECO:0000256" key="1">
    <source>
        <dbReference type="SAM" id="SignalP"/>
    </source>
</evidence>
<gene>
    <name evidence="2" type="ORF">SAMN04488522_1085</name>
</gene>
<dbReference type="Proteomes" id="UP000184287">
    <property type="component" value="Unassembled WGS sequence"/>
</dbReference>